<protein>
    <submittedName>
        <fullName evidence="2">Type II toxin-antitoxin system HicB family antitoxin</fullName>
    </submittedName>
</protein>
<dbReference type="PANTHER" id="PTHR34504:SF4">
    <property type="entry name" value="ANTITOXIN HICB"/>
    <property type="match status" value="1"/>
</dbReference>
<comment type="caution">
    <text evidence="2">The sequence shown here is derived from an EMBL/GenBank/DDBJ whole genome shotgun (WGS) entry which is preliminary data.</text>
</comment>
<accession>A0A3E4LXU9</accession>
<dbReference type="Pfam" id="PF15919">
    <property type="entry name" value="HicB_lk_antitox"/>
    <property type="match status" value="1"/>
</dbReference>
<dbReference type="AlphaFoldDB" id="A0A3E4LXU9"/>
<feature type="domain" description="HicB-like antitoxin of toxin-antitoxin system" evidence="1">
    <location>
        <begin position="14"/>
        <end position="97"/>
    </location>
</feature>
<reference evidence="2 3" key="1">
    <citation type="submission" date="2018-08" db="EMBL/GenBank/DDBJ databases">
        <title>A genome reference for cultivated species of the human gut microbiota.</title>
        <authorList>
            <person name="Zou Y."/>
            <person name="Xue W."/>
            <person name="Luo G."/>
        </authorList>
    </citation>
    <scope>NUCLEOTIDE SEQUENCE [LARGE SCALE GENOMIC DNA]</scope>
    <source>
        <strain evidence="2 3">TF11-7</strain>
    </source>
</reference>
<dbReference type="EMBL" id="QSQN01000004">
    <property type="protein sequence ID" value="RGK42249.1"/>
    <property type="molecule type" value="Genomic_DNA"/>
</dbReference>
<gene>
    <name evidence="2" type="ORF">DXD17_02230</name>
</gene>
<name>A0A3E4LXU9_9FIRM</name>
<dbReference type="PANTHER" id="PTHR34504">
    <property type="entry name" value="ANTITOXIN HICB"/>
    <property type="match status" value="1"/>
</dbReference>
<dbReference type="InterPro" id="IPR051404">
    <property type="entry name" value="TA_system_antitoxin"/>
</dbReference>
<dbReference type="Proteomes" id="UP000260793">
    <property type="component" value="Unassembled WGS sequence"/>
</dbReference>
<dbReference type="RefSeq" id="WP_117687688.1">
    <property type="nucleotide sequence ID" value="NZ_CAUGJR010000015.1"/>
</dbReference>
<dbReference type="Gene3D" id="3.30.160.250">
    <property type="match status" value="1"/>
</dbReference>
<evidence type="ECO:0000259" key="1">
    <source>
        <dbReference type="Pfam" id="PF15919"/>
    </source>
</evidence>
<sequence>MIKKLLTFCYWSDPAVFRKAEEGGFWVSFPDFPECMTQGDSMNEAYEMAVDALGLSLSSMEDEGTAFPKASELDAVDSEDGVLVIVEFDMAEYRRKNGSKAVKKTLSIPEWLNRLHRCESWLTAAG</sequence>
<evidence type="ECO:0000313" key="2">
    <source>
        <dbReference type="EMBL" id="RGK42249.1"/>
    </source>
</evidence>
<organism evidence="2 3">
    <name type="scientific">[Ruminococcus] lactaris</name>
    <dbReference type="NCBI Taxonomy" id="46228"/>
    <lineage>
        <taxon>Bacteria</taxon>
        <taxon>Bacillati</taxon>
        <taxon>Bacillota</taxon>
        <taxon>Clostridia</taxon>
        <taxon>Lachnospirales</taxon>
        <taxon>Lachnospiraceae</taxon>
        <taxon>Mediterraneibacter</taxon>
    </lineage>
</organism>
<evidence type="ECO:0000313" key="3">
    <source>
        <dbReference type="Proteomes" id="UP000260793"/>
    </source>
</evidence>
<dbReference type="SUPFAM" id="SSF143100">
    <property type="entry name" value="TTHA1013/TTHA0281-like"/>
    <property type="match status" value="1"/>
</dbReference>
<proteinExistence type="predicted"/>
<dbReference type="InterPro" id="IPR035069">
    <property type="entry name" value="TTHA1013/TTHA0281-like"/>
</dbReference>
<dbReference type="InterPro" id="IPR031807">
    <property type="entry name" value="HicB-like"/>
</dbReference>